<dbReference type="HOGENOM" id="CLU_078780_2_0_9"/>
<dbReference type="STRING" id="86416.Clopa_3145"/>
<protein>
    <recommendedName>
        <fullName evidence="3">Nucleoside 2-deoxyribosyltransferase</fullName>
    </recommendedName>
</protein>
<sequence>MPDESEETKKKKKCFIVTPIDEEGSPMRRHIEGIIDSAIFPVLENDYKIDVAHRIYTPGSIGKQAISSIYEADLVIANLTGLNPNVMYELAFRHALRKPVITIMEKGDKKLPFDVVTERTIFYINDSKGVLELKEELKKQVEALKIIDCNTLDNPIFSALESTIEEKNILGKIKESEPIDANAVKYILDRLDKIENKIENNNKYNNSRNFNKKLIRIIIKNNEKLSYDIRNSISNMISNMIMTIDNTNSTSIRNTDYGFEFMMNQYNNSDYMLESIIKNMLTEALFKIGIDNINFKINIIDIEKSSN</sequence>
<gene>
    <name evidence="1" type="ORF">Clopa_3145</name>
</gene>
<evidence type="ECO:0000313" key="2">
    <source>
        <dbReference type="Proteomes" id="UP000013523"/>
    </source>
</evidence>
<evidence type="ECO:0008006" key="3">
    <source>
        <dbReference type="Google" id="ProtNLM"/>
    </source>
</evidence>
<organism evidence="1 2">
    <name type="scientific">Clostridium pasteurianum BC1</name>
    <dbReference type="NCBI Taxonomy" id="86416"/>
    <lineage>
        <taxon>Bacteria</taxon>
        <taxon>Bacillati</taxon>
        <taxon>Bacillota</taxon>
        <taxon>Clostridia</taxon>
        <taxon>Eubacteriales</taxon>
        <taxon>Clostridiaceae</taxon>
        <taxon>Clostridium</taxon>
    </lineage>
</organism>
<dbReference type="Proteomes" id="UP000013523">
    <property type="component" value="Chromosome"/>
</dbReference>
<dbReference type="OrthoDB" id="9815193at2"/>
<dbReference type="eggNOG" id="COG3613">
    <property type="taxonomic scope" value="Bacteria"/>
</dbReference>
<evidence type="ECO:0000313" key="1">
    <source>
        <dbReference type="EMBL" id="AGK97960.1"/>
    </source>
</evidence>
<reference evidence="1 2" key="1">
    <citation type="submission" date="2012-01" db="EMBL/GenBank/DDBJ databases">
        <title>Complete sequence of chromosome of Clostridium pasteurianum BC1.</title>
        <authorList>
            <consortium name="US DOE Joint Genome Institute"/>
            <person name="Lucas S."/>
            <person name="Han J."/>
            <person name="Lapidus A."/>
            <person name="Cheng J.-F."/>
            <person name="Goodwin L."/>
            <person name="Pitluck S."/>
            <person name="Peters L."/>
            <person name="Mikhailova N."/>
            <person name="Teshima H."/>
            <person name="Detter J.C."/>
            <person name="Han C."/>
            <person name="Tapia R."/>
            <person name="Land M."/>
            <person name="Hauser L."/>
            <person name="Kyrpides N."/>
            <person name="Ivanova N."/>
            <person name="Pagani I."/>
            <person name="Dunn J."/>
            <person name="Taghavi S."/>
            <person name="Francis A."/>
            <person name="van der Lelie D."/>
            <person name="Woyke T."/>
        </authorList>
    </citation>
    <scope>NUCLEOTIDE SEQUENCE [LARGE SCALE GENOMIC DNA]</scope>
    <source>
        <strain evidence="1 2">BC1</strain>
    </source>
</reference>
<dbReference type="PATRIC" id="fig|86416.3.peg.3131"/>
<name>R4KEB3_CLOPA</name>
<dbReference type="EMBL" id="CP003261">
    <property type="protein sequence ID" value="AGK97960.1"/>
    <property type="molecule type" value="Genomic_DNA"/>
</dbReference>
<dbReference type="AlphaFoldDB" id="R4KEB3"/>
<proteinExistence type="predicted"/>
<dbReference type="SUPFAM" id="SSF52309">
    <property type="entry name" value="N-(deoxy)ribosyltransferase-like"/>
    <property type="match status" value="1"/>
</dbReference>
<dbReference type="RefSeq" id="WP_015616248.1">
    <property type="nucleotide sequence ID" value="NC_021182.1"/>
</dbReference>
<keyword evidence="2" id="KW-1185">Reference proteome</keyword>
<dbReference type="Gene3D" id="3.40.50.450">
    <property type="match status" value="1"/>
</dbReference>
<dbReference type="KEGG" id="cpas:Clopa_3145"/>
<accession>R4KEB3</accession>